<feature type="chain" id="PRO_5016287006" evidence="1">
    <location>
        <begin position="24"/>
        <end position="163"/>
    </location>
</feature>
<name>A0A316IJT2_9GAMM</name>
<keyword evidence="4" id="KW-1185">Reference proteome</keyword>
<dbReference type="Gene3D" id="3.10.450.50">
    <property type="match status" value="1"/>
</dbReference>
<reference evidence="3 4" key="1">
    <citation type="submission" date="2018-05" db="EMBL/GenBank/DDBJ databases">
        <title>Genomic Encyclopedia of Type Strains, Phase IV (KMG-IV): sequencing the most valuable type-strain genomes for metagenomic binning, comparative biology and taxonomic classification.</title>
        <authorList>
            <person name="Goeker M."/>
        </authorList>
    </citation>
    <scope>NUCLEOTIDE SEQUENCE [LARGE SCALE GENOMIC DNA]</scope>
    <source>
        <strain evidence="3 4">DSM 14263</strain>
    </source>
</reference>
<organism evidence="3 4">
    <name type="scientific">Fulvimonas soli</name>
    <dbReference type="NCBI Taxonomy" id="155197"/>
    <lineage>
        <taxon>Bacteria</taxon>
        <taxon>Pseudomonadati</taxon>
        <taxon>Pseudomonadota</taxon>
        <taxon>Gammaproteobacteria</taxon>
        <taxon>Lysobacterales</taxon>
        <taxon>Rhodanobacteraceae</taxon>
        <taxon>Fulvimonas</taxon>
    </lineage>
</organism>
<accession>A0A316IJT2</accession>
<dbReference type="RefSeq" id="WP_170120136.1">
    <property type="nucleotide sequence ID" value="NZ_MSZV01000001.1"/>
</dbReference>
<dbReference type="EMBL" id="QGHC01000001">
    <property type="protein sequence ID" value="PWK92764.1"/>
    <property type="molecule type" value="Genomic_DNA"/>
</dbReference>
<sequence>MNVFPRFFAGAAAAVCLAQPAWADWRPANPDVAAAAKDARIAAALNAVNAIDRAAVRDDHAAFAALLADDLAVNNPQNGVSVRGATAQRSAAGKISYVRYDRIVEYAGLRDGMVLLMGEEIVQPRGDGNAPASEVHRRFTDLWKPVGGSWRLTARQATIINRP</sequence>
<feature type="domain" description="DUF4440" evidence="2">
    <location>
        <begin position="48"/>
        <end position="152"/>
    </location>
</feature>
<evidence type="ECO:0000313" key="3">
    <source>
        <dbReference type="EMBL" id="PWK92764.1"/>
    </source>
</evidence>
<protein>
    <submittedName>
        <fullName evidence="3">Uncharacterized protein DUF4440</fullName>
    </submittedName>
</protein>
<dbReference type="Proteomes" id="UP000245812">
    <property type="component" value="Unassembled WGS sequence"/>
</dbReference>
<gene>
    <name evidence="3" type="ORF">C7456_10196</name>
</gene>
<dbReference type="Pfam" id="PF14534">
    <property type="entry name" value="DUF4440"/>
    <property type="match status" value="1"/>
</dbReference>
<keyword evidence="1" id="KW-0732">Signal</keyword>
<evidence type="ECO:0000313" key="4">
    <source>
        <dbReference type="Proteomes" id="UP000245812"/>
    </source>
</evidence>
<evidence type="ECO:0000256" key="1">
    <source>
        <dbReference type="SAM" id="SignalP"/>
    </source>
</evidence>
<proteinExistence type="predicted"/>
<dbReference type="AlphaFoldDB" id="A0A316IJT2"/>
<dbReference type="SUPFAM" id="SSF54427">
    <property type="entry name" value="NTF2-like"/>
    <property type="match status" value="1"/>
</dbReference>
<evidence type="ECO:0000259" key="2">
    <source>
        <dbReference type="Pfam" id="PF14534"/>
    </source>
</evidence>
<dbReference type="InterPro" id="IPR032710">
    <property type="entry name" value="NTF2-like_dom_sf"/>
</dbReference>
<dbReference type="InterPro" id="IPR027843">
    <property type="entry name" value="DUF4440"/>
</dbReference>
<comment type="caution">
    <text evidence="3">The sequence shown here is derived from an EMBL/GenBank/DDBJ whole genome shotgun (WGS) entry which is preliminary data.</text>
</comment>
<feature type="signal peptide" evidence="1">
    <location>
        <begin position="1"/>
        <end position="23"/>
    </location>
</feature>